<name>A0A367FFJ4_9ACTN</name>
<evidence type="ECO:0000256" key="9">
    <source>
        <dbReference type="SAM" id="MobiDB-lite"/>
    </source>
</evidence>
<dbReference type="AlphaFoldDB" id="A0A367FFJ4"/>
<feature type="domain" description="Signal transduction histidine kinase subgroup 3 dimerisation and phosphoacceptor" evidence="12">
    <location>
        <begin position="236"/>
        <end position="307"/>
    </location>
</feature>
<dbReference type="Pfam" id="PF02518">
    <property type="entry name" value="HATPase_c"/>
    <property type="match status" value="1"/>
</dbReference>
<feature type="transmembrane region" description="Helical" evidence="10">
    <location>
        <begin position="189"/>
        <end position="207"/>
    </location>
</feature>
<evidence type="ECO:0000256" key="4">
    <source>
        <dbReference type="ARBA" id="ARBA00022679"/>
    </source>
</evidence>
<evidence type="ECO:0000259" key="12">
    <source>
        <dbReference type="Pfam" id="PF07730"/>
    </source>
</evidence>
<dbReference type="EC" id="2.7.13.3" evidence="2"/>
<feature type="transmembrane region" description="Helical" evidence="10">
    <location>
        <begin position="86"/>
        <end position="102"/>
    </location>
</feature>
<feature type="transmembrane region" description="Helical" evidence="10">
    <location>
        <begin position="61"/>
        <end position="80"/>
    </location>
</feature>
<evidence type="ECO:0000256" key="7">
    <source>
        <dbReference type="ARBA" id="ARBA00022840"/>
    </source>
</evidence>
<dbReference type="InterPro" id="IPR050482">
    <property type="entry name" value="Sensor_HK_TwoCompSys"/>
</dbReference>
<dbReference type="Gene3D" id="3.30.565.10">
    <property type="entry name" value="Histidine kinase-like ATPase, C-terminal domain"/>
    <property type="match status" value="1"/>
</dbReference>
<dbReference type="SUPFAM" id="SSF55874">
    <property type="entry name" value="ATPase domain of HSP90 chaperone/DNA topoisomerase II/histidine kinase"/>
    <property type="match status" value="1"/>
</dbReference>
<dbReference type="GO" id="GO:0000155">
    <property type="term" value="F:phosphorelay sensor kinase activity"/>
    <property type="evidence" value="ECO:0007669"/>
    <property type="project" value="InterPro"/>
</dbReference>
<dbReference type="GO" id="GO:0046983">
    <property type="term" value="F:protein dimerization activity"/>
    <property type="evidence" value="ECO:0007669"/>
    <property type="project" value="InterPro"/>
</dbReference>
<dbReference type="PANTHER" id="PTHR24421:SF10">
    <property type="entry name" value="NITRATE_NITRITE SENSOR PROTEIN NARQ"/>
    <property type="match status" value="1"/>
</dbReference>
<keyword evidence="6" id="KW-0418">Kinase</keyword>
<feature type="transmembrane region" description="Helical" evidence="10">
    <location>
        <begin position="109"/>
        <end position="128"/>
    </location>
</feature>
<dbReference type="GO" id="GO:0016020">
    <property type="term" value="C:membrane"/>
    <property type="evidence" value="ECO:0007669"/>
    <property type="project" value="InterPro"/>
</dbReference>
<evidence type="ECO:0000256" key="8">
    <source>
        <dbReference type="ARBA" id="ARBA00023012"/>
    </source>
</evidence>
<proteinExistence type="predicted"/>
<dbReference type="PANTHER" id="PTHR24421">
    <property type="entry name" value="NITRATE/NITRITE SENSOR PROTEIN NARX-RELATED"/>
    <property type="match status" value="1"/>
</dbReference>
<evidence type="ECO:0000256" key="6">
    <source>
        <dbReference type="ARBA" id="ARBA00022777"/>
    </source>
</evidence>
<comment type="caution">
    <text evidence="13">The sequence shown here is derived from an EMBL/GenBank/DDBJ whole genome shotgun (WGS) entry which is preliminary data.</text>
</comment>
<dbReference type="Gene3D" id="1.20.5.1930">
    <property type="match status" value="1"/>
</dbReference>
<dbReference type="InterPro" id="IPR003594">
    <property type="entry name" value="HATPase_dom"/>
</dbReference>
<protein>
    <recommendedName>
        <fullName evidence="2">histidine kinase</fullName>
        <ecNumber evidence="2">2.7.13.3</ecNumber>
    </recommendedName>
</protein>
<gene>
    <name evidence="13" type="ORF">DQ384_22850</name>
</gene>
<evidence type="ECO:0000256" key="3">
    <source>
        <dbReference type="ARBA" id="ARBA00022553"/>
    </source>
</evidence>
<keyword evidence="10" id="KW-1133">Transmembrane helix</keyword>
<organism evidence="13 14">
    <name type="scientific">Sphaerisporangium album</name>
    <dbReference type="NCBI Taxonomy" id="509200"/>
    <lineage>
        <taxon>Bacteria</taxon>
        <taxon>Bacillati</taxon>
        <taxon>Actinomycetota</taxon>
        <taxon>Actinomycetes</taxon>
        <taxon>Streptosporangiales</taxon>
        <taxon>Streptosporangiaceae</taxon>
        <taxon>Sphaerisporangium</taxon>
    </lineage>
</organism>
<keyword evidence="10" id="KW-0472">Membrane</keyword>
<sequence length="449" mass="46817">MPRDPRPVSVAGMDSTAAGTGLGALAGRAARAVGYVLVTGRDRDLPPSAWGTGRRRYAQRVLLVVAVAALFTGEVGNGYLREHGGPLVPVVILLHMLPVLLMRRRPLTAWRLTVAGTVLTLAVAATLAHTDGGHAIGSPWTPGMLLYLPVVMMTVARAPLPCDMAVAGVGLALVLPAGMAVGAGPFSGGVVAGILAVGAATLAGLGVGRQDRIEQRLDVVNRSVAEEQTRRAVLEERARIVGELHDIIAHHLSLIAVRTETAPYRLAALRSAPDDDPVRAELAAVGDATRQALDETRQLLGVLRRDDDEVDLTPQPGLADIEGLVAEAGSSSVPVTLTVRGEPRPVPPTVGLVLYRVAQEALSNARRHAPGAPVRVELRYTADRVRVEVDNDPPPRRVPPAAGSGQGLAGMRERTAIVRGELSAVPRPDGGFTVSAAVPVGTGHGGAPW</sequence>
<comment type="catalytic activity">
    <reaction evidence="1">
        <text>ATP + protein L-histidine = ADP + protein N-phospho-L-histidine.</text>
        <dbReference type="EC" id="2.7.13.3"/>
    </reaction>
</comment>
<keyword evidence="4" id="KW-0808">Transferase</keyword>
<dbReference type="CDD" id="cd16917">
    <property type="entry name" value="HATPase_UhpB-NarQ-NarX-like"/>
    <property type="match status" value="1"/>
</dbReference>
<evidence type="ECO:0000313" key="13">
    <source>
        <dbReference type="EMBL" id="RCG28592.1"/>
    </source>
</evidence>
<evidence type="ECO:0000256" key="10">
    <source>
        <dbReference type="SAM" id="Phobius"/>
    </source>
</evidence>
<dbReference type="Pfam" id="PF07730">
    <property type="entry name" value="HisKA_3"/>
    <property type="match status" value="1"/>
</dbReference>
<keyword evidence="7" id="KW-0067">ATP-binding</keyword>
<feature type="transmembrane region" description="Helical" evidence="10">
    <location>
        <begin position="140"/>
        <end position="158"/>
    </location>
</feature>
<evidence type="ECO:0000256" key="2">
    <source>
        <dbReference type="ARBA" id="ARBA00012438"/>
    </source>
</evidence>
<feature type="region of interest" description="Disordered" evidence="9">
    <location>
        <begin position="389"/>
        <end position="410"/>
    </location>
</feature>
<dbReference type="InterPro" id="IPR011712">
    <property type="entry name" value="Sig_transdc_His_kin_sub3_dim/P"/>
</dbReference>
<feature type="transmembrane region" description="Helical" evidence="10">
    <location>
        <begin position="165"/>
        <end position="183"/>
    </location>
</feature>
<evidence type="ECO:0000259" key="11">
    <source>
        <dbReference type="Pfam" id="PF02518"/>
    </source>
</evidence>
<dbReference type="EMBL" id="QOIL01000013">
    <property type="protein sequence ID" value="RCG28592.1"/>
    <property type="molecule type" value="Genomic_DNA"/>
</dbReference>
<dbReference type="GO" id="GO:0005524">
    <property type="term" value="F:ATP binding"/>
    <property type="evidence" value="ECO:0007669"/>
    <property type="project" value="UniProtKB-KW"/>
</dbReference>
<evidence type="ECO:0000256" key="5">
    <source>
        <dbReference type="ARBA" id="ARBA00022741"/>
    </source>
</evidence>
<keyword evidence="10" id="KW-0812">Transmembrane</keyword>
<evidence type="ECO:0000313" key="14">
    <source>
        <dbReference type="Proteomes" id="UP000253094"/>
    </source>
</evidence>
<keyword evidence="14" id="KW-1185">Reference proteome</keyword>
<dbReference type="Proteomes" id="UP000253094">
    <property type="component" value="Unassembled WGS sequence"/>
</dbReference>
<dbReference type="InterPro" id="IPR036890">
    <property type="entry name" value="HATPase_C_sf"/>
</dbReference>
<accession>A0A367FFJ4</accession>
<dbReference type="OrthoDB" id="3288457at2"/>
<reference evidence="13 14" key="1">
    <citation type="submission" date="2018-06" db="EMBL/GenBank/DDBJ databases">
        <title>Sphaerisporangium craniellae sp. nov., isolated from a marine sponge in the South China Sea.</title>
        <authorList>
            <person name="Li L."/>
        </authorList>
    </citation>
    <scope>NUCLEOTIDE SEQUENCE [LARGE SCALE GENOMIC DNA]</scope>
    <source>
        <strain evidence="13 14">CCTCC AA 208026</strain>
    </source>
</reference>
<keyword evidence="5" id="KW-0547">Nucleotide-binding</keyword>
<evidence type="ECO:0000256" key="1">
    <source>
        <dbReference type="ARBA" id="ARBA00000085"/>
    </source>
</evidence>
<feature type="domain" description="Histidine kinase/HSP90-like ATPase" evidence="11">
    <location>
        <begin position="354"/>
        <end position="440"/>
    </location>
</feature>
<keyword evidence="3" id="KW-0597">Phosphoprotein</keyword>
<keyword evidence="8" id="KW-0902">Two-component regulatory system</keyword>